<evidence type="ECO:0000256" key="1">
    <source>
        <dbReference type="ARBA" id="ARBA00010944"/>
    </source>
</evidence>
<sequence>MRIVVTGGRGMLGTDVCQVFRARREVFGFDADDFDIADWRETHQRLRNETPDLIVHCAGYTDVDGAETHEEKAFAVNAIGTRNVALVCQKLHIPMVYISTDYVFDGSRNTPYHEHDVANPLNVYGKSKLAGEEHVKNLLTRFYIVRTAWLYGRNGENFVYKVLKQASQNSTQKLRVVDDQIGNPTYTTDLARALDILINSERFGIYHVTNNGFCSWYEFAKKILEQRGVQMSVVPVDSDSLHQKARRPRFSALGNFSWQKAFGEPLRHWEDALKDFLRSIDL</sequence>
<evidence type="ECO:0000313" key="4">
    <source>
        <dbReference type="EMBL" id="KPJ50256.1"/>
    </source>
</evidence>
<comment type="similarity">
    <text evidence="1 2">Belongs to the dTDP-4-dehydrorhamnose reductase family.</text>
</comment>
<dbReference type="Proteomes" id="UP000051124">
    <property type="component" value="Unassembled WGS sequence"/>
</dbReference>
<dbReference type="PANTHER" id="PTHR10491:SF4">
    <property type="entry name" value="METHIONINE ADENOSYLTRANSFERASE 2 SUBUNIT BETA"/>
    <property type="match status" value="1"/>
</dbReference>
<organism evidence="4 5">
    <name type="scientific">candidate division TA06 bacterium DG_26</name>
    <dbReference type="NCBI Taxonomy" id="1703771"/>
    <lineage>
        <taxon>Bacteria</taxon>
        <taxon>Bacteria division TA06</taxon>
    </lineage>
</organism>
<keyword evidence="2" id="KW-0560">Oxidoreductase</keyword>
<name>A0A0S7WJC3_UNCT6</name>
<dbReference type="NCBIfam" id="TIGR01214">
    <property type="entry name" value="rmlD"/>
    <property type="match status" value="1"/>
</dbReference>
<evidence type="ECO:0000313" key="5">
    <source>
        <dbReference type="Proteomes" id="UP000051124"/>
    </source>
</evidence>
<reference evidence="4 5" key="1">
    <citation type="journal article" date="2015" name="Microbiome">
        <title>Genomic resolution of linkages in carbon, nitrogen, and sulfur cycling among widespread estuary sediment bacteria.</title>
        <authorList>
            <person name="Baker B.J."/>
            <person name="Lazar C.S."/>
            <person name="Teske A.P."/>
            <person name="Dick G.J."/>
        </authorList>
    </citation>
    <scope>NUCLEOTIDE SEQUENCE [LARGE SCALE GENOMIC DNA]</scope>
    <source>
        <strain evidence="4">DG_26</strain>
    </source>
</reference>
<dbReference type="UniPathway" id="UPA00124"/>
<dbReference type="Gene3D" id="3.40.50.720">
    <property type="entry name" value="NAD(P)-binding Rossmann-like Domain"/>
    <property type="match status" value="1"/>
</dbReference>
<dbReference type="Gene3D" id="3.90.25.10">
    <property type="entry name" value="UDP-galactose 4-epimerase, domain 1"/>
    <property type="match status" value="1"/>
</dbReference>
<dbReference type="PATRIC" id="fig|1703771.3.peg.938"/>
<evidence type="ECO:0000256" key="2">
    <source>
        <dbReference type="RuleBase" id="RU364082"/>
    </source>
</evidence>
<comment type="caution">
    <text evidence="4">The sequence shown here is derived from an EMBL/GenBank/DDBJ whole genome shotgun (WGS) entry which is preliminary data.</text>
</comment>
<dbReference type="InterPro" id="IPR005913">
    <property type="entry name" value="dTDP_dehydrorham_reduct"/>
</dbReference>
<dbReference type="PANTHER" id="PTHR10491">
    <property type="entry name" value="DTDP-4-DEHYDRORHAMNOSE REDUCTASE"/>
    <property type="match status" value="1"/>
</dbReference>
<feature type="domain" description="RmlD-like substrate binding" evidence="3">
    <location>
        <begin position="1"/>
        <end position="279"/>
    </location>
</feature>
<proteinExistence type="inferred from homology"/>
<dbReference type="InterPro" id="IPR036291">
    <property type="entry name" value="NAD(P)-bd_dom_sf"/>
</dbReference>
<dbReference type="AlphaFoldDB" id="A0A0S7WJC3"/>
<evidence type="ECO:0000259" key="3">
    <source>
        <dbReference type="Pfam" id="PF04321"/>
    </source>
</evidence>
<dbReference type="GO" id="GO:0005829">
    <property type="term" value="C:cytosol"/>
    <property type="evidence" value="ECO:0007669"/>
    <property type="project" value="TreeGrafter"/>
</dbReference>
<dbReference type="EMBL" id="LIZT01000026">
    <property type="protein sequence ID" value="KPJ50256.1"/>
    <property type="molecule type" value="Genomic_DNA"/>
</dbReference>
<protein>
    <recommendedName>
        <fullName evidence="2">dTDP-4-dehydrorhamnose reductase</fullName>
        <ecNumber evidence="2">1.1.1.133</ecNumber>
    </recommendedName>
</protein>
<dbReference type="GO" id="GO:0008831">
    <property type="term" value="F:dTDP-4-dehydrorhamnose reductase activity"/>
    <property type="evidence" value="ECO:0007669"/>
    <property type="project" value="UniProtKB-EC"/>
</dbReference>
<accession>A0A0S7WJC3</accession>
<dbReference type="GO" id="GO:0019305">
    <property type="term" value="P:dTDP-rhamnose biosynthetic process"/>
    <property type="evidence" value="ECO:0007669"/>
    <property type="project" value="UniProtKB-UniPathway"/>
</dbReference>
<comment type="function">
    <text evidence="2">Catalyzes the reduction of dTDP-6-deoxy-L-lyxo-4-hexulose to yield dTDP-L-rhamnose.</text>
</comment>
<dbReference type="SUPFAM" id="SSF51735">
    <property type="entry name" value="NAD(P)-binding Rossmann-fold domains"/>
    <property type="match status" value="1"/>
</dbReference>
<comment type="pathway">
    <text evidence="2">Carbohydrate biosynthesis; dTDP-L-rhamnose biosynthesis.</text>
</comment>
<keyword evidence="2" id="KW-0521">NADP</keyword>
<dbReference type="InterPro" id="IPR029903">
    <property type="entry name" value="RmlD-like-bd"/>
</dbReference>
<gene>
    <name evidence="4" type="ORF">AMJ40_03325</name>
</gene>
<dbReference type="EC" id="1.1.1.133" evidence="2"/>
<dbReference type="Pfam" id="PF04321">
    <property type="entry name" value="RmlD_sub_bind"/>
    <property type="match status" value="1"/>
</dbReference>
<dbReference type="CDD" id="cd05254">
    <property type="entry name" value="dTDP_HR_like_SDR_e"/>
    <property type="match status" value="1"/>
</dbReference>